<comment type="caution">
    <text evidence="3">The sequence shown here is derived from an EMBL/GenBank/DDBJ whole genome shotgun (WGS) entry which is preliminary data.</text>
</comment>
<dbReference type="SUPFAM" id="SSF55874">
    <property type="entry name" value="ATPase domain of HSP90 chaperone/DNA topoisomerase II/histidine kinase"/>
    <property type="match status" value="1"/>
</dbReference>
<accession>A0ABN2PQK6</accession>
<dbReference type="InterPro" id="IPR036890">
    <property type="entry name" value="HATPase_C_sf"/>
</dbReference>
<dbReference type="RefSeq" id="WP_344264488.1">
    <property type="nucleotide sequence ID" value="NZ_BAAAMJ010000052.1"/>
</dbReference>
<keyword evidence="1" id="KW-0418">Kinase</keyword>
<dbReference type="Proteomes" id="UP001501303">
    <property type="component" value="Unassembled WGS sequence"/>
</dbReference>
<keyword evidence="4" id="KW-1185">Reference proteome</keyword>
<dbReference type="PANTHER" id="PTHR35526">
    <property type="entry name" value="ANTI-SIGMA-F FACTOR RSBW-RELATED"/>
    <property type="match status" value="1"/>
</dbReference>
<organism evidence="3 4">
    <name type="scientific">Streptomyces sodiiphilus</name>
    <dbReference type="NCBI Taxonomy" id="226217"/>
    <lineage>
        <taxon>Bacteria</taxon>
        <taxon>Bacillati</taxon>
        <taxon>Actinomycetota</taxon>
        <taxon>Actinomycetes</taxon>
        <taxon>Kitasatosporales</taxon>
        <taxon>Streptomycetaceae</taxon>
        <taxon>Streptomyces</taxon>
    </lineage>
</organism>
<dbReference type="PANTHER" id="PTHR35526:SF3">
    <property type="entry name" value="ANTI-SIGMA-F FACTOR RSBW"/>
    <property type="match status" value="1"/>
</dbReference>
<dbReference type="EMBL" id="BAAAMJ010000052">
    <property type="protein sequence ID" value="GAA1928193.1"/>
    <property type="molecule type" value="Genomic_DNA"/>
</dbReference>
<dbReference type="Gene3D" id="3.30.565.10">
    <property type="entry name" value="Histidine kinase-like ATPase, C-terminal domain"/>
    <property type="match status" value="1"/>
</dbReference>
<protein>
    <recommendedName>
        <fullName evidence="2">Histidine kinase/HSP90-like ATPase domain-containing protein</fullName>
    </recommendedName>
</protein>
<dbReference type="InterPro" id="IPR050267">
    <property type="entry name" value="Anti-sigma-factor_SerPK"/>
</dbReference>
<dbReference type="InterPro" id="IPR003594">
    <property type="entry name" value="HATPase_dom"/>
</dbReference>
<evidence type="ECO:0000256" key="1">
    <source>
        <dbReference type="ARBA" id="ARBA00022527"/>
    </source>
</evidence>
<keyword evidence="1" id="KW-0723">Serine/threonine-protein kinase</keyword>
<sequence length="329" mass="33830">MREARNGDRRAASGTAPLCPLVAEGAGLRAAPSLVARGFAGAARSVPEARAFVRELLTAWGFTAGADDVLVCVSELVSNAVHHAVPDGGSFLVRVGVTSTGLRIEVCDPSPLLPRVRRPDPAEVHGRGLLLVDTLAAGWGVERLNWGKVLWAELPCAAQGHTPPTVDLLRSVLVSTWIDATPHGHVAFLLVAHPPSSDPQGGGSLDTERKMRGLAACLSLAPPSALLPDIEGRLTMSGRTEVLVSIVGCGHDLRVPVGTQWGGFAAAGGPVVVVVGLDPLPGGADRRAVSAYLAEGARSGRLLLGRACTGTLTAGDCPEPSASAGRELP</sequence>
<dbReference type="Pfam" id="PF13581">
    <property type="entry name" value="HATPase_c_2"/>
    <property type="match status" value="1"/>
</dbReference>
<feature type="domain" description="Histidine kinase/HSP90-like ATPase" evidence="2">
    <location>
        <begin position="42"/>
        <end position="139"/>
    </location>
</feature>
<evidence type="ECO:0000259" key="2">
    <source>
        <dbReference type="Pfam" id="PF13581"/>
    </source>
</evidence>
<keyword evidence="1" id="KW-0808">Transferase</keyword>
<dbReference type="CDD" id="cd16936">
    <property type="entry name" value="HATPase_RsbW-like"/>
    <property type="match status" value="1"/>
</dbReference>
<evidence type="ECO:0000313" key="4">
    <source>
        <dbReference type="Proteomes" id="UP001501303"/>
    </source>
</evidence>
<proteinExistence type="predicted"/>
<evidence type="ECO:0000313" key="3">
    <source>
        <dbReference type="EMBL" id="GAA1928193.1"/>
    </source>
</evidence>
<name>A0ABN2PQK6_9ACTN</name>
<reference evidence="3 4" key="1">
    <citation type="journal article" date="2019" name="Int. J. Syst. Evol. Microbiol.">
        <title>The Global Catalogue of Microorganisms (GCM) 10K type strain sequencing project: providing services to taxonomists for standard genome sequencing and annotation.</title>
        <authorList>
            <consortium name="The Broad Institute Genomics Platform"/>
            <consortium name="The Broad Institute Genome Sequencing Center for Infectious Disease"/>
            <person name="Wu L."/>
            <person name="Ma J."/>
        </authorList>
    </citation>
    <scope>NUCLEOTIDE SEQUENCE [LARGE SCALE GENOMIC DNA]</scope>
    <source>
        <strain evidence="3 4">JCM 13581</strain>
    </source>
</reference>
<gene>
    <name evidence="3" type="ORF">GCM10009716_40040</name>
</gene>